<accession>B6H7E4</accession>
<dbReference type="Proteomes" id="UP000000724">
    <property type="component" value="Contig Pc00c16"/>
</dbReference>
<organism evidence="1 2">
    <name type="scientific">Penicillium rubens (strain ATCC 28089 / DSM 1075 / NRRL 1951 / Wisconsin 54-1255)</name>
    <name type="common">Penicillium chrysogenum</name>
    <dbReference type="NCBI Taxonomy" id="500485"/>
    <lineage>
        <taxon>Eukaryota</taxon>
        <taxon>Fungi</taxon>
        <taxon>Dikarya</taxon>
        <taxon>Ascomycota</taxon>
        <taxon>Pezizomycotina</taxon>
        <taxon>Eurotiomycetes</taxon>
        <taxon>Eurotiomycetidae</taxon>
        <taxon>Eurotiales</taxon>
        <taxon>Aspergillaceae</taxon>
        <taxon>Penicillium</taxon>
        <taxon>Penicillium chrysogenum species complex</taxon>
    </lineage>
</organism>
<evidence type="ECO:0000313" key="2">
    <source>
        <dbReference type="Proteomes" id="UP000000724"/>
    </source>
</evidence>
<reference evidence="1 2" key="1">
    <citation type="journal article" date="2008" name="Nat. Biotechnol.">
        <title>Genome sequencing and analysis of the filamentous fungus Penicillium chrysogenum.</title>
        <authorList>
            <person name="van den Berg M.A."/>
            <person name="Albang R."/>
            <person name="Albermann K."/>
            <person name="Badger J.H."/>
            <person name="Daran J.-M."/>
            <person name="Driessen A.J.M."/>
            <person name="Garcia-Estrada C."/>
            <person name="Fedorova N.D."/>
            <person name="Harris D.M."/>
            <person name="Heijne W.H.M."/>
            <person name="Joardar V.S."/>
            <person name="Kiel J.A.K.W."/>
            <person name="Kovalchuk A."/>
            <person name="Martin J.F."/>
            <person name="Nierman W.C."/>
            <person name="Nijland J.G."/>
            <person name="Pronk J.T."/>
            <person name="Roubos J.A."/>
            <person name="van der Klei I.J."/>
            <person name="van Peij N.N.M.E."/>
            <person name="Veenhuis M."/>
            <person name="von Doehren H."/>
            <person name="Wagner C."/>
            <person name="Wortman J.R."/>
            <person name="Bovenberg R.A.L."/>
        </authorList>
    </citation>
    <scope>NUCLEOTIDE SEQUENCE [LARGE SCALE GENOMIC DNA]</scope>
    <source>
        <strain evidence="2">ATCC 28089 / DSM 1075 / NRRL 1951 / Wisconsin 54-1255</strain>
    </source>
</reference>
<keyword evidence="2" id="KW-1185">Reference proteome</keyword>
<proteinExistence type="predicted"/>
<evidence type="ECO:0000313" key="1">
    <source>
        <dbReference type="EMBL" id="CAP93396.1"/>
    </source>
</evidence>
<gene>
    <name evidence="1" type="ORF">Pc16g07260</name>
    <name evidence="1" type="ORF">PCH_Pc16g07260</name>
</gene>
<dbReference type="EMBL" id="AM920431">
    <property type="protein sequence ID" value="CAP93396.1"/>
    <property type="molecule type" value="Genomic_DNA"/>
</dbReference>
<dbReference type="HOGENOM" id="CLU_2210852_0_0_1"/>
<dbReference type="AlphaFoldDB" id="B6H7E4"/>
<dbReference type="VEuPathDB" id="FungiDB:PCH_Pc16g07260"/>
<sequence>MGLYLTLSSEEFSLGYRGGDNSNRGKTADNYGELGVHRLPAYYFYPYLLLFESFSGAQKGYGSSTRLIVDDHLIGKWIDSPRSFAALVRFNIRPSGSTPPFRCLFLI</sequence>
<protein>
    <submittedName>
        <fullName evidence="1">Uncharacterized protein</fullName>
    </submittedName>
</protein>
<name>B6H7E4_PENRW</name>